<comment type="caution">
    <text evidence="6">The sequence shown here is derived from an EMBL/GenBank/DDBJ whole genome shotgun (WGS) entry which is preliminary data.</text>
</comment>
<sequence>MGTGSAYKALTRDRGATALYAVFFINGLVLASWAPRIPQIKADLALTEAELGVALLGVALGSLPAMAVAGVLVNRFGGHAVARVAVVWYAAAIVLPALARDLTGLTASLTVLGAAVGSLDVAMNTHAVDVERGSGRSRISSFHGLYSAGALAGALLGTAAAALGLTPLAQFAGTALVTAAAAGVAGAALRPAATTHRPSPRGGRRLTVHPLPLRLLLLSALGLSVLMIEGAMTDWGSVYLAGPLHAGPGLAGTGYAVFALAMMAGRLGGDRAAARLGPVRTVRYGAVLSGCAAAAALLAPHPLVAVAAYGAVGLGIAASFPLVVSG</sequence>
<evidence type="ECO:0000313" key="7">
    <source>
        <dbReference type="Proteomes" id="UP000037020"/>
    </source>
</evidence>
<evidence type="ECO:0008006" key="8">
    <source>
        <dbReference type="Google" id="ProtNLM"/>
    </source>
</evidence>
<dbReference type="Proteomes" id="UP000037020">
    <property type="component" value="Unassembled WGS sequence"/>
</dbReference>
<dbReference type="InterPro" id="IPR011701">
    <property type="entry name" value="MFS"/>
</dbReference>
<organism evidence="6 7">
    <name type="scientific">Streptomyces varsoviensis</name>
    <dbReference type="NCBI Taxonomy" id="67373"/>
    <lineage>
        <taxon>Bacteria</taxon>
        <taxon>Bacillati</taxon>
        <taxon>Actinomycetota</taxon>
        <taxon>Actinomycetes</taxon>
        <taxon>Kitasatosporales</taxon>
        <taxon>Streptomycetaceae</taxon>
        <taxon>Streptomyces</taxon>
    </lineage>
</organism>
<feature type="non-terminal residue" evidence="6">
    <location>
        <position position="326"/>
    </location>
</feature>
<evidence type="ECO:0000256" key="2">
    <source>
        <dbReference type="ARBA" id="ARBA00022692"/>
    </source>
</evidence>
<feature type="transmembrane region" description="Helical" evidence="5">
    <location>
        <begin position="144"/>
        <end position="165"/>
    </location>
</feature>
<feature type="transmembrane region" description="Helical" evidence="5">
    <location>
        <begin position="80"/>
        <end position="99"/>
    </location>
</feature>
<feature type="transmembrane region" description="Helical" evidence="5">
    <location>
        <begin position="248"/>
        <end position="269"/>
    </location>
</feature>
<protein>
    <recommendedName>
        <fullName evidence="8">MFS transporter</fullName>
    </recommendedName>
</protein>
<feature type="transmembrane region" description="Helical" evidence="5">
    <location>
        <begin position="211"/>
        <end position="228"/>
    </location>
</feature>
<accession>A0ABR5JAL1</accession>
<feature type="transmembrane region" description="Helical" evidence="5">
    <location>
        <begin position="17"/>
        <end position="34"/>
    </location>
</feature>
<comment type="subcellular location">
    <subcellularLocation>
        <location evidence="1">Membrane</location>
        <topology evidence="1">Multi-pass membrane protein</topology>
    </subcellularLocation>
</comment>
<evidence type="ECO:0000256" key="4">
    <source>
        <dbReference type="ARBA" id="ARBA00023136"/>
    </source>
</evidence>
<evidence type="ECO:0000256" key="3">
    <source>
        <dbReference type="ARBA" id="ARBA00022989"/>
    </source>
</evidence>
<evidence type="ECO:0000313" key="6">
    <source>
        <dbReference type="EMBL" id="KOG90481.1"/>
    </source>
</evidence>
<dbReference type="SUPFAM" id="SSF103473">
    <property type="entry name" value="MFS general substrate transporter"/>
    <property type="match status" value="1"/>
</dbReference>
<dbReference type="PANTHER" id="PTHR23514">
    <property type="entry name" value="BYPASS OF STOP CODON PROTEIN 6"/>
    <property type="match status" value="1"/>
</dbReference>
<feature type="transmembrane region" description="Helical" evidence="5">
    <location>
        <begin position="281"/>
        <end position="300"/>
    </location>
</feature>
<gene>
    <name evidence="6" type="ORF">ADK38_08525</name>
</gene>
<feature type="transmembrane region" description="Helical" evidence="5">
    <location>
        <begin position="306"/>
        <end position="324"/>
    </location>
</feature>
<feature type="transmembrane region" description="Helical" evidence="5">
    <location>
        <begin position="171"/>
        <end position="190"/>
    </location>
</feature>
<feature type="transmembrane region" description="Helical" evidence="5">
    <location>
        <begin position="105"/>
        <end position="123"/>
    </location>
</feature>
<dbReference type="Gene3D" id="1.20.1250.20">
    <property type="entry name" value="MFS general substrate transporter like domains"/>
    <property type="match status" value="1"/>
</dbReference>
<dbReference type="EMBL" id="LGUT01000707">
    <property type="protein sequence ID" value="KOG90481.1"/>
    <property type="molecule type" value="Genomic_DNA"/>
</dbReference>
<keyword evidence="3 5" id="KW-1133">Transmembrane helix</keyword>
<keyword evidence="2 5" id="KW-0812">Transmembrane</keyword>
<dbReference type="InterPro" id="IPR036259">
    <property type="entry name" value="MFS_trans_sf"/>
</dbReference>
<evidence type="ECO:0000256" key="5">
    <source>
        <dbReference type="SAM" id="Phobius"/>
    </source>
</evidence>
<reference evidence="6 7" key="1">
    <citation type="submission" date="2015-07" db="EMBL/GenBank/DDBJ databases">
        <authorList>
            <person name="Ju K.-S."/>
            <person name="Doroghazi J.R."/>
            <person name="Metcalf W.W."/>
        </authorList>
    </citation>
    <scope>NUCLEOTIDE SEQUENCE [LARGE SCALE GENOMIC DNA]</scope>
    <source>
        <strain evidence="6 7">NRRL B-3589</strain>
    </source>
</reference>
<keyword evidence="4 5" id="KW-0472">Membrane</keyword>
<dbReference type="PANTHER" id="PTHR23514:SF13">
    <property type="entry name" value="INNER MEMBRANE PROTEIN YBJJ"/>
    <property type="match status" value="1"/>
</dbReference>
<dbReference type="InterPro" id="IPR051788">
    <property type="entry name" value="MFS_Transporter"/>
</dbReference>
<feature type="transmembrane region" description="Helical" evidence="5">
    <location>
        <begin position="54"/>
        <end position="73"/>
    </location>
</feature>
<dbReference type="Pfam" id="PF07690">
    <property type="entry name" value="MFS_1"/>
    <property type="match status" value="1"/>
</dbReference>
<proteinExistence type="predicted"/>
<keyword evidence="7" id="KW-1185">Reference proteome</keyword>
<evidence type="ECO:0000256" key="1">
    <source>
        <dbReference type="ARBA" id="ARBA00004141"/>
    </source>
</evidence>
<name>A0ABR5JAL1_9ACTN</name>